<dbReference type="AlphaFoldDB" id="M6BY41"/>
<dbReference type="PATRIC" id="fig|1218567.3.peg.3704"/>
<reference evidence="1 2" key="1">
    <citation type="submission" date="2013-01" db="EMBL/GenBank/DDBJ databases">
        <authorList>
            <person name="Harkins D.M."/>
            <person name="Durkin A.S."/>
            <person name="Brinkac L.M."/>
            <person name="Haft D.H."/>
            <person name="Selengut J.D."/>
            <person name="Sanka R."/>
            <person name="DePew J."/>
            <person name="Purushe J."/>
            <person name="Galloway R.L."/>
            <person name="Vinetz J.M."/>
            <person name="Sutton G.G."/>
            <person name="Nierman W.C."/>
            <person name="Fouts D.E."/>
        </authorList>
    </citation>
    <scope>NUCLEOTIDE SEQUENCE [LARGE SCALE GENOMIC DNA]</scope>
    <source>
        <strain evidence="1 2">Sponselee CDC</strain>
    </source>
</reference>
<dbReference type="Proteomes" id="UP000011873">
    <property type="component" value="Unassembled WGS sequence"/>
</dbReference>
<gene>
    <name evidence="1" type="ORF">LEP1GSC016_0002</name>
</gene>
<evidence type="ECO:0000313" key="2">
    <source>
        <dbReference type="Proteomes" id="UP000011873"/>
    </source>
</evidence>
<accession>M6BY41</accession>
<name>M6BY41_LEPBO</name>
<protein>
    <submittedName>
        <fullName evidence="1">Uncharacterized protein</fullName>
    </submittedName>
</protein>
<dbReference type="EMBL" id="ANMU01000146">
    <property type="protein sequence ID" value="EMJ78780.1"/>
    <property type="molecule type" value="Genomic_DNA"/>
</dbReference>
<evidence type="ECO:0000313" key="1">
    <source>
        <dbReference type="EMBL" id="EMJ78780.1"/>
    </source>
</evidence>
<sequence>MNTFESLESKCPFFFHLRNKIRKFESSNARFCRLLFRTFRFFSSTLFRKRAIGNLEIYRSQLVSKE</sequence>
<proteinExistence type="predicted"/>
<organism evidence="1 2">
    <name type="scientific">Leptospira borgpetersenii serovar Hardjo-bovis str. Sponselee</name>
    <dbReference type="NCBI Taxonomy" id="1303729"/>
    <lineage>
        <taxon>Bacteria</taxon>
        <taxon>Pseudomonadati</taxon>
        <taxon>Spirochaetota</taxon>
        <taxon>Spirochaetia</taxon>
        <taxon>Leptospirales</taxon>
        <taxon>Leptospiraceae</taxon>
        <taxon>Leptospira</taxon>
    </lineage>
</organism>
<comment type="caution">
    <text evidence="1">The sequence shown here is derived from an EMBL/GenBank/DDBJ whole genome shotgun (WGS) entry which is preliminary data.</text>
</comment>